<evidence type="ECO:0000256" key="7">
    <source>
        <dbReference type="ARBA" id="ARBA00023004"/>
    </source>
</evidence>
<organism evidence="12 13">
    <name type="scientific">Candidatus Kapaibacterium thiocyanatum</name>
    <dbReference type="NCBI Taxonomy" id="1895771"/>
    <lineage>
        <taxon>Bacteria</taxon>
        <taxon>Pseudomonadati</taxon>
        <taxon>Candidatus Kapaibacteriota</taxon>
        <taxon>Candidatus Kapaibacteriia</taxon>
        <taxon>Candidatus Kapaibacteriales</taxon>
        <taxon>Candidatus Kapaibacteriaceae</taxon>
        <taxon>Candidatus Kapaibacterium</taxon>
    </lineage>
</organism>
<keyword evidence="6" id="KW-0663">Pyridoxal phosphate</keyword>
<evidence type="ECO:0000256" key="10">
    <source>
        <dbReference type="RuleBase" id="RU004504"/>
    </source>
</evidence>
<sequence>MIYLDNSATTRMDEDVLDAMLPWMRDSYGNASSIHSLGRAARVAVENARTEIALLMNAHPAELIFTSGGTEADNTVLKSMYAESALVRRIVVSATEHHAVLHPAEEMAAHGTDVDVIGVDADGRVRPDEVARYDQASCLVSIMHANNETGVIQPIAALRERIPSAYIHTDAVQSFGKIPVDVKALGVDFATVSAHKIHGPKGIGALFIRKGIDFKSHQQGGAQERNRRAGTEAVALIVGFQAAARKAHARMDAHAAHMTSCTTLLRDLLVRTIPEIRFNTPANGVLPHILNVSFLDADRLDGEAILQAMDIAGVAVSNGSACVSGSQQPSHVLSAMGLSAAEARAAIRFSVSKDTTHDEIRSSVAILAEIVRNMRV</sequence>
<dbReference type="PANTHER" id="PTHR11601:SF34">
    <property type="entry name" value="CYSTEINE DESULFURASE"/>
    <property type="match status" value="1"/>
</dbReference>
<comment type="similarity">
    <text evidence="2">Belongs to the class-V pyridoxal-phosphate-dependent aminotransferase family. NifS/IscS subfamily.</text>
</comment>
<dbReference type="Pfam" id="PF00266">
    <property type="entry name" value="Aminotran_5"/>
    <property type="match status" value="1"/>
</dbReference>
<evidence type="ECO:0000256" key="4">
    <source>
        <dbReference type="ARBA" id="ARBA00022679"/>
    </source>
</evidence>
<dbReference type="STRING" id="1895771.BGO89_10925"/>
<keyword evidence="5" id="KW-0479">Metal-binding</keyword>
<keyword evidence="7" id="KW-0408">Iron</keyword>
<dbReference type="InterPro" id="IPR015424">
    <property type="entry name" value="PyrdxlP-dep_Trfase"/>
</dbReference>
<evidence type="ECO:0000256" key="3">
    <source>
        <dbReference type="ARBA" id="ARBA00012239"/>
    </source>
</evidence>
<dbReference type="Proteomes" id="UP000184233">
    <property type="component" value="Unassembled WGS sequence"/>
</dbReference>
<dbReference type="EC" id="2.8.1.7" evidence="3"/>
<comment type="caution">
    <text evidence="12">The sequence shown here is derived from an EMBL/GenBank/DDBJ whole genome shotgun (WGS) entry which is preliminary data.</text>
</comment>
<dbReference type="InterPro" id="IPR016454">
    <property type="entry name" value="Cysteine_dSase"/>
</dbReference>
<dbReference type="PIRSF" id="PIRSF005572">
    <property type="entry name" value="NifS"/>
    <property type="match status" value="1"/>
</dbReference>
<dbReference type="PROSITE" id="PS00595">
    <property type="entry name" value="AA_TRANSFER_CLASS_5"/>
    <property type="match status" value="1"/>
</dbReference>
<dbReference type="InterPro" id="IPR020578">
    <property type="entry name" value="Aminotrans_V_PyrdxlP_BS"/>
</dbReference>
<dbReference type="AlphaFoldDB" id="A0A1M3KXR6"/>
<protein>
    <recommendedName>
        <fullName evidence="3">cysteine desulfurase</fullName>
        <ecNumber evidence="3">2.8.1.7</ecNumber>
    </recommendedName>
</protein>
<evidence type="ECO:0000256" key="9">
    <source>
        <dbReference type="ARBA" id="ARBA00050776"/>
    </source>
</evidence>
<dbReference type="EMBL" id="MKVH01000024">
    <property type="protein sequence ID" value="OJX57019.1"/>
    <property type="molecule type" value="Genomic_DNA"/>
</dbReference>
<evidence type="ECO:0000313" key="13">
    <source>
        <dbReference type="Proteomes" id="UP000184233"/>
    </source>
</evidence>
<dbReference type="Gene3D" id="3.40.640.10">
    <property type="entry name" value="Type I PLP-dependent aspartate aminotransferase-like (Major domain)"/>
    <property type="match status" value="1"/>
</dbReference>
<evidence type="ECO:0000256" key="5">
    <source>
        <dbReference type="ARBA" id="ARBA00022723"/>
    </source>
</evidence>
<evidence type="ECO:0000313" key="12">
    <source>
        <dbReference type="EMBL" id="OJX57019.1"/>
    </source>
</evidence>
<gene>
    <name evidence="12" type="ORF">BGO89_10925</name>
</gene>
<proteinExistence type="inferred from homology"/>
<evidence type="ECO:0000259" key="11">
    <source>
        <dbReference type="Pfam" id="PF00266"/>
    </source>
</evidence>
<feature type="domain" description="Aminotransferase class V" evidence="11">
    <location>
        <begin position="2"/>
        <end position="360"/>
    </location>
</feature>
<evidence type="ECO:0000256" key="2">
    <source>
        <dbReference type="ARBA" id="ARBA00006490"/>
    </source>
</evidence>
<dbReference type="Gene3D" id="3.90.1150.10">
    <property type="entry name" value="Aspartate Aminotransferase, domain 1"/>
    <property type="match status" value="1"/>
</dbReference>
<evidence type="ECO:0000256" key="6">
    <source>
        <dbReference type="ARBA" id="ARBA00022898"/>
    </source>
</evidence>
<dbReference type="GO" id="GO:0046872">
    <property type="term" value="F:metal ion binding"/>
    <property type="evidence" value="ECO:0007669"/>
    <property type="project" value="UniProtKB-KW"/>
</dbReference>
<dbReference type="InterPro" id="IPR015421">
    <property type="entry name" value="PyrdxlP-dep_Trfase_major"/>
</dbReference>
<comment type="catalytic activity">
    <reaction evidence="9">
        <text>(sulfur carrier)-H + L-cysteine = (sulfur carrier)-SH + L-alanine</text>
        <dbReference type="Rhea" id="RHEA:43892"/>
        <dbReference type="Rhea" id="RHEA-COMP:14737"/>
        <dbReference type="Rhea" id="RHEA-COMP:14739"/>
        <dbReference type="ChEBI" id="CHEBI:29917"/>
        <dbReference type="ChEBI" id="CHEBI:35235"/>
        <dbReference type="ChEBI" id="CHEBI:57972"/>
        <dbReference type="ChEBI" id="CHEBI:64428"/>
        <dbReference type="EC" id="2.8.1.7"/>
    </reaction>
</comment>
<dbReference type="PANTHER" id="PTHR11601">
    <property type="entry name" value="CYSTEINE DESULFURYLASE FAMILY MEMBER"/>
    <property type="match status" value="1"/>
</dbReference>
<keyword evidence="8" id="KW-0411">Iron-sulfur</keyword>
<dbReference type="Gene3D" id="1.10.260.50">
    <property type="match status" value="1"/>
</dbReference>
<dbReference type="InterPro" id="IPR000192">
    <property type="entry name" value="Aminotrans_V_dom"/>
</dbReference>
<dbReference type="InterPro" id="IPR015422">
    <property type="entry name" value="PyrdxlP-dep_Trfase_small"/>
</dbReference>
<reference evidence="12 13" key="1">
    <citation type="submission" date="2016-09" db="EMBL/GenBank/DDBJ databases">
        <title>Genome-resolved meta-omics ties microbial dynamics to process performance in biotechnology for thiocyanate degradation.</title>
        <authorList>
            <person name="Kantor R.S."/>
            <person name="Huddy R.J."/>
            <person name="Iyer R."/>
            <person name="Thomas B.C."/>
            <person name="Brown C.T."/>
            <person name="Anantharaman K."/>
            <person name="Tringe S."/>
            <person name="Hettich R.L."/>
            <person name="Harrison S.T."/>
            <person name="Banfield J.F."/>
        </authorList>
    </citation>
    <scope>NUCLEOTIDE SEQUENCE [LARGE SCALE GENOMIC DNA]</scope>
    <source>
        <strain evidence="12">59-99</strain>
    </source>
</reference>
<name>A0A1M3KXR6_9BACT</name>
<dbReference type="SUPFAM" id="SSF53383">
    <property type="entry name" value="PLP-dependent transferases"/>
    <property type="match status" value="1"/>
</dbReference>
<evidence type="ECO:0000256" key="1">
    <source>
        <dbReference type="ARBA" id="ARBA00001933"/>
    </source>
</evidence>
<dbReference type="GO" id="GO:0031071">
    <property type="term" value="F:cysteine desulfurase activity"/>
    <property type="evidence" value="ECO:0007669"/>
    <property type="project" value="UniProtKB-EC"/>
</dbReference>
<comment type="cofactor">
    <cofactor evidence="1 10">
        <name>pyridoxal 5'-phosphate</name>
        <dbReference type="ChEBI" id="CHEBI:597326"/>
    </cofactor>
</comment>
<dbReference type="GO" id="GO:0051536">
    <property type="term" value="F:iron-sulfur cluster binding"/>
    <property type="evidence" value="ECO:0007669"/>
    <property type="project" value="UniProtKB-KW"/>
</dbReference>
<keyword evidence="4" id="KW-0808">Transferase</keyword>
<evidence type="ECO:0000256" key="8">
    <source>
        <dbReference type="ARBA" id="ARBA00023014"/>
    </source>
</evidence>
<accession>A0A1M3KXR6</accession>